<evidence type="ECO:0000256" key="1">
    <source>
        <dbReference type="ARBA" id="ARBA00022723"/>
    </source>
</evidence>
<reference evidence="5" key="2">
    <citation type="submission" date="2021-01" db="EMBL/GenBank/DDBJ databases">
        <title>Genome Sequencing of Type Strains.</title>
        <authorList>
            <person name="Lemaire J.F."/>
            <person name="Inderbitzin P."/>
            <person name="Collins S.B."/>
            <person name="Wespe N."/>
            <person name="Knight-Connoni V."/>
        </authorList>
    </citation>
    <scope>NUCLEOTIDE SEQUENCE</scope>
    <source>
        <strain evidence="5">DSM 14562</strain>
    </source>
</reference>
<evidence type="ECO:0000313" key="4">
    <source>
        <dbReference type="EMBL" id="MBB4611676.1"/>
    </source>
</evidence>
<sequence length="140" mass="15383">MLDDDVDFLRVVGVSHYQDAVSRCSPGEAVRFVHEPDNPHDATALRVVSLLGETIGYAPRNSWVHHMIHQSGRGVSAVVHSVGYSRSCLLGVLLSMAVCDDEIERASYYPGRPAPEPPPGGFRYWISTPGDVERRVAGRK</sequence>
<keyword evidence="1" id="KW-0479">Metal-binding</keyword>
<comment type="caution">
    <text evidence="5">The sequence shown here is derived from an EMBL/GenBank/DDBJ whole genome shotgun (WGS) entry which is preliminary data.</text>
</comment>
<name>A0AA40ZVQ0_9SPHN</name>
<dbReference type="GO" id="GO:0016818">
    <property type="term" value="F:hydrolase activity, acting on acid anhydrides, in phosphorus-containing anhydrides"/>
    <property type="evidence" value="ECO:0007669"/>
    <property type="project" value="InterPro"/>
</dbReference>
<evidence type="ECO:0000313" key="6">
    <source>
        <dbReference type="Proteomes" id="UP000584663"/>
    </source>
</evidence>
<dbReference type="EMBL" id="JAFHKU010000045">
    <property type="protein sequence ID" value="MBN3556698.1"/>
    <property type="molecule type" value="Genomic_DNA"/>
</dbReference>
<evidence type="ECO:0000256" key="2">
    <source>
        <dbReference type="ARBA" id="ARBA00022801"/>
    </source>
</evidence>
<dbReference type="RefSeq" id="WP_184107105.1">
    <property type="nucleotide sequence ID" value="NZ_JACHNX010000039.1"/>
</dbReference>
<dbReference type="Proteomes" id="UP000584663">
    <property type="component" value="Unassembled WGS sequence"/>
</dbReference>
<accession>A0AA40ZVQ0</accession>
<dbReference type="GO" id="GO:0008270">
    <property type="term" value="F:zinc ion binding"/>
    <property type="evidence" value="ECO:0007669"/>
    <property type="project" value="InterPro"/>
</dbReference>
<evidence type="ECO:0000259" key="3">
    <source>
        <dbReference type="SMART" id="SM00910"/>
    </source>
</evidence>
<dbReference type="EMBL" id="JACHNX010000039">
    <property type="protein sequence ID" value="MBB4611676.1"/>
    <property type="molecule type" value="Genomic_DNA"/>
</dbReference>
<evidence type="ECO:0000313" key="7">
    <source>
        <dbReference type="Proteomes" id="UP000704529"/>
    </source>
</evidence>
<keyword evidence="2" id="KW-0378">Hydrolase</keyword>
<dbReference type="InterPro" id="IPR014905">
    <property type="entry name" value="HIRAN"/>
</dbReference>
<reference evidence="4 6" key="1">
    <citation type="submission" date="2020-08" db="EMBL/GenBank/DDBJ databases">
        <title>Genomic Encyclopedia of Type Strains, Phase IV (KMG-IV): sequencing the most valuable type-strain genomes for metagenomic binning, comparative biology and taxonomic classification.</title>
        <authorList>
            <person name="Goeker M."/>
        </authorList>
    </citation>
    <scope>NUCLEOTIDE SEQUENCE [LARGE SCALE GENOMIC DNA]</scope>
    <source>
        <strain evidence="4 6">DSM 14562</strain>
    </source>
</reference>
<dbReference type="AlphaFoldDB" id="A0AA40ZVQ0"/>
<dbReference type="Pfam" id="PF08797">
    <property type="entry name" value="HIRAN"/>
    <property type="match status" value="1"/>
</dbReference>
<dbReference type="GO" id="GO:0003676">
    <property type="term" value="F:nucleic acid binding"/>
    <property type="evidence" value="ECO:0007669"/>
    <property type="project" value="InterPro"/>
</dbReference>
<dbReference type="SMART" id="SM00910">
    <property type="entry name" value="HIRAN"/>
    <property type="match status" value="1"/>
</dbReference>
<proteinExistence type="predicted"/>
<dbReference type="Gene3D" id="3.30.70.2330">
    <property type="match status" value="1"/>
</dbReference>
<feature type="domain" description="HIRAN" evidence="3">
    <location>
        <begin position="6"/>
        <end position="98"/>
    </location>
</feature>
<evidence type="ECO:0000313" key="5">
    <source>
        <dbReference type="EMBL" id="MBN3556698.1"/>
    </source>
</evidence>
<protein>
    <recommendedName>
        <fullName evidence="3">HIRAN domain-containing protein</fullName>
    </recommendedName>
</protein>
<dbReference type="Proteomes" id="UP000704529">
    <property type="component" value="Unassembled WGS sequence"/>
</dbReference>
<gene>
    <name evidence="4" type="ORF">GGQ89_003926</name>
    <name evidence="5" type="ORF">JYA60_00340</name>
</gene>
<organism evidence="5 7">
    <name type="scientific">Sphingomonas yabuuchiae</name>
    <dbReference type="NCBI Taxonomy" id="172044"/>
    <lineage>
        <taxon>Bacteria</taxon>
        <taxon>Pseudomonadati</taxon>
        <taxon>Pseudomonadota</taxon>
        <taxon>Alphaproteobacteria</taxon>
        <taxon>Sphingomonadales</taxon>
        <taxon>Sphingomonadaceae</taxon>
        <taxon>Sphingomonas</taxon>
    </lineage>
</organism>
<keyword evidence="6" id="KW-1185">Reference proteome</keyword>